<dbReference type="SMR" id="A0A0E1WZ86"/>
<sequence>MSADIRFDSLKTIVPAVSRETADRLIAFEDLFRKWSKAINLASPSTLADLWNRHILDSAQLFPLAKEATRWLDIGSGGGFPGIVTACFLAERSGGCIDLVESAGKKAAFLRTAAGHLHVPARVHSARIESMWEKIETPQVVTARALASLGDLFTLAEPWLSDGAKALFQKGRDYQREIDESRVGWSFDLVKHPSAIDQASVILEISNLRRKTD</sequence>
<evidence type="ECO:0000256" key="1">
    <source>
        <dbReference type="ARBA" id="ARBA00022490"/>
    </source>
</evidence>
<dbReference type="PANTHER" id="PTHR31760">
    <property type="entry name" value="S-ADENOSYL-L-METHIONINE-DEPENDENT METHYLTRANSFERASES SUPERFAMILY PROTEIN"/>
    <property type="match status" value="1"/>
</dbReference>
<feature type="binding site" evidence="6">
    <location>
        <position position="144"/>
    </location>
    <ligand>
        <name>S-adenosyl-L-methionine</name>
        <dbReference type="ChEBI" id="CHEBI:59789"/>
    </ligand>
</feature>
<keyword evidence="3 6" id="KW-0489">Methyltransferase</keyword>
<comment type="function">
    <text evidence="6">Specifically methylates the N7 position of guanine in position 527 of 16S rRNA.</text>
</comment>
<dbReference type="GO" id="GO:0005829">
    <property type="term" value="C:cytosol"/>
    <property type="evidence" value="ECO:0007669"/>
    <property type="project" value="TreeGrafter"/>
</dbReference>
<organism evidence="7">
    <name type="scientific">Brucella pinnipedialis M292/94/1</name>
    <dbReference type="NCBI Taxonomy" id="520462"/>
    <lineage>
        <taxon>Bacteria</taxon>
        <taxon>Pseudomonadati</taxon>
        <taxon>Pseudomonadota</taxon>
        <taxon>Alphaproteobacteria</taxon>
        <taxon>Hyphomicrobiales</taxon>
        <taxon>Brucellaceae</taxon>
        <taxon>Brucella/Ochrobactrum group</taxon>
        <taxon>Brucella</taxon>
    </lineage>
</organism>
<dbReference type="PIRSF" id="PIRSF003078">
    <property type="entry name" value="GidB"/>
    <property type="match status" value="1"/>
</dbReference>
<evidence type="ECO:0000256" key="4">
    <source>
        <dbReference type="ARBA" id="ARBA00022679"/>
    </source>
</evidence>
<dbReference type="Pfam" id="PF02527">
    <property type="entry name" value="GidB"/>
    <property type="match status" value="1"/>
</dbReference>
<feature type="binding site" evidence="6">
    <location>
        <position position="75"/>
    </location>
    <ligand>
        <name>S-adenosyl-L-methionine</name>
        <dbReference type="ChEBI" id="CHEBI:59789"/>
    </ligand>
</feature>
<evidence type="ECO:0000256" key="5">
    <source>
        <dbReference type="ARBA" id="ARBA00022691"/>
    </source>
</evidence>
<name>A0A0E1WZ86_9HYPH</name>
<dbReference type="HAMAP" id="MF_00074">
    <property type="entry name" value="16SrRNA_methyltr_G"/>
    <property type="match status" value="1"/>
</dbReference>
<accession>A0A0E1WZ86</accession>
<feature type="binding site" evidence="6">
    <location>
        <begin position="128"/>
        <end position="129"/>
    </location>
    <ligand>
        <name>S-adenosyl-L-methionine</name>
        <dbReference type="ChEBI" id="CHEBI:59789"/>
    </ligand>
</feature>
<dbReference type="InterPro" id="IPR003682">
    <property type="entry name" value="rRNA_ssu_MeTfrase_G"/>
</dbReference>
<dbReference type="SUPFAM" id="SSF53335">
    <property type="entry name" value="S-adenosyl-L-methionine-dependent methyltransferases"/>
    <property type="match status" value="1"/>
</dbReference>
<evidence type="ECO:0000256" key="3">
    <source>
        <dbReference type="ARBA" id="ARBA00022603"/>
    </source>
</evidence>
<dbReference type="PANTHER" id="PTHR31760:SF0">
    <property type="entry name" value="S-ADENOSYL-L-METHIONINE-DEPENDENT METHYLTRANSFERASES SUPERFAMILY PROTEIN"/>
    <property type="match status" value="1"/>
</dbReference>
<keyword evidence="5 6" id="KW-0949">S-adenosyl-L-methionine</keyword>
<dbReference type="GeneID" id="93017629"/>
<reference evidence="7" key="1">
    <citation type="submission" date="2009-01" db="EMBL/GenBank/DDBJ databases">
        <title>The Genome Sequence of Brucella pinnipedialis M292/94/1.</title>
        <authorList>
            <consortium name="The Broad Institute Genome Sequencing Platform"/>
            <person name="Ward D."/>
            <person name="Young S.K."/>
            <person name="Kodira C.D."/>
            <person name="Zeng Q."/>
            <person name="Koehrsen M."/>
            <person name="Alvarado L."/>
            <person name="Berlin A."/>
            <person name="Borenstein D."/>
            <person name="Chen Z."/>
            <person name="Engels R."/>
            <person name="Freedman E."/>
            <person name="Gellesch M."/>
            <person name="Goldberg J."/>
            <person name="Griggs A."/>
            <person name="Gujja S."/>
            <person name="Heiman D."/>
            <person name="Hepburn T."/>
            <person name="Howarth C."/>
            <person name="Jen D."/>
            <person name="Larson L."/>
            <person name="Lewis B."/>
            <person name="Mehta T."/>
            <person name="Park D."/>
            <person name="Pearson M."/>
            <person name="Roberts A."/>
            <person name="Saif S."/>
            <person name="Shea T."/>
            <person name="Shenoy N."/>
            <person name="Sisk P."/>
            <person name="Stolte C."/>
            <person name="Sykes S."/>
            <person name="Walk T."/>
            <person name="White J."/>
            <person name="Yandava C."/>
            <person name="Whatmore A.M."/>
            <person name="Perrett L.L."/>
            <person name="O'Callaghan D."/>
            <person name="Nusbaum C."/>
            <person name="Galagan J."/>
            <person name="Birren B."/>
        </authorList>
    </citation>
    <scope>NUCLEOTIDE SEQUENCE [LARGE SCALE GENOMIC DNA]</scope>
    <source>
        <strain evidence="7">M292/94/1</strain>
    </source>
</reference>
<keyword evidence="4 6" id="KW-0808">Transferase</keyword>
<dbReference type="Proteomes" id="UP000004659">
    <property type="component" value="Unassembled WGS sequence"/>
</dbReference>
<keyword evidence="1 6" id="KW-0963">Cytoplasm</keyword>
<gene>
    <name evidence="6" type="primary">rsmG</name>
    <name evidence="7" type="ORF">BALG_00187</name>
</gene>
<proteinExistence type="inferred from homology"/>
<comment type="subcellular location">
    <subcellularLocation>
        <location evidence="6">Cytoplasm</location>
    </subcellularLocation>
</comment>
<keyword evidence="2 6" id="KW-0698">rRNA processing</keyword>
<dbReference type="NCBIfam" id="TIGR00138">
    <property type="entry name" value="rsmG_gidB"/>
    <property type="match status" value="1"/>
</dbReference>
<protein>
    <recommendedName>
        <fullName evidence="6">Ribosomal RNA small subunit methyltransferase G</fullName>
        <ecNumber evidence="6">2.1.1.170</ecNumber>
    </recommendedName>
    <alternativeName>
        <fullName evidence="6">16S rRNA 7-methylguanosine methyltransferase</fullName>
        <shortName evidence="6">16S rRNA m7G methyltransferase</shortName>
    </alternativeName>
</protein>
<dbReference type="Gene3D" id="3.40.50.150">
    <property type="entry name" value="Vaccinia Virus protein VP39"/>
    <property type="match status" value="1"/>
</dbReference>
<dbReference type="HOGENOM" id="CLU_065341_1_1_5"/>
<dbReference type="RefSeq" id="WP_002967027.1">
    <property type="nucleotide sequence ID" value="NZ_EQ999546.1"/>
</dbReference>
<comment type="caution">
    <text evidence="6">Lacks conserved residue(s) required for the propagation of feature annotation.</text>
</comment>
<evidence type="ECO:0000256" key="2">
    <source>
        <dbReference type="ARBA" id="ARBA00022552"/>
    </source>
</evidence>
<feature type="binding site" evidence="6">
    <location>
        <position position="80"/>
    </location>
    <ligand>
        <name>S-adenosyl-L-methionine</name>
        <dbReference type="ChEBI" id="CHEBI:59789"/>
    </ligand>
</feature>
<evidence type="ECO:0000313" key="7">
    <source>
        <dbReference type="EMBL" id="EEZ30068.1"/>
    </source>
</evidence>
<dbReference type="AlphaFoldDB" id="A0A0E1WZ86"/>
<dbReference type="GO" id="GO:0070043">
    <property type="term" value="F:rRNA (guanine-N7-)-methyltransferase activity"/>
    <property type="evidence" value="ECO:0007669"/>
    <property type="project" value="UniProtKB-UniRule"/>
</dbReference>
<evidence type="ECO:0000256" key="6">
    <source>
        <dbReference type="HAMAP-Rule" id="MF_00074"/>
    </source>
</evidence>
<comment type="similarity">
    <text evidence="6">Belongs to the methyltransferase superfamily. RNA methyltransferase RsmG family.</text>
</comment>
<dbReference type="InterPro" id="IPR029063">
    <property type="entry name" value="SAM-dependent_MTases_sf"/>
</dbReference>
<dbReference type="EMBL" id="EQ999546">
    <property type="protein sequence ID" value="EEZ30068.1"/>
    <property type="molecule type" value="Genomic_DNA"/>
</dbReference>
<dbReference type="EC" id="2.1.1.170" evidence="6"/>
<comment type="catalytic activity">
    <reaction evidence="6">
        <text>guanosine(527) in 16S rRNA + S-adenosyl-L-methionine = N(7)-methylguanosine(527) in 16S rRNA + S-adenosyl-L-homocysteine</text>
        <dbReference type="Rhea" id="RHEA:42732"/>
        <dbReference type="Rhea" id="RHEA-COMP:10209"/>
        <dbReference type="Rhea" id="RHEA-COMP:10210"/>
        <dbReference type="ChEBI" id="CHEBI:57856"/>
        <dbReference type="ChEBI" id="CHEBI:59789"/>
        <dbReference type="ChEBI" id="CHEBI:74269"/>
        <dbReference type="ChEBI" id="CHEBI:74480"/>
        <dbReference type="EC" id="2.1.1.170"/>
    </reaction>
</comment>